<proteinExistence type="predicted"/>
<gene>
    <name evidence="1" type="ORF">F5148DRAFT_1169234</name>
</gene>
<protein>
    <submittedName>
        <fullName evidence="1">Uncharacterized protein</fullName>
    </submittedName>
</protein>
<organism evidence="1 2">
    <name type="scientific">Russula earlei</name>
    <dbReference type="NCBI Taxonomy" id="71964"/>
    <lineage>
        <taxon>Eukaryota</taxon>
        <taxon>Fungi</taxon>
        <taxon>Dikarya</taxon>
        <taxon>Basidiomycota</taxon>
        <taxon>Agaricomycotina</taxon>
        <taxon>Agaricomycetes</taxon>
        <taxon>Russulales</taxon>
        <taxon>Russulaceae</taxon>
        <taxon>Russula</taxon>
    </lineage>
</organism>
<sequence>MTSKGECAREKERKEDRKEDAAGDERRRQVLCAHGCRDLGAYAVIQTPFHYMEQWAMLRTVQTRKALMKLVRSAQGRQISRIVGSTGANKTMGMYRKCSYSRIVSVCRTSESTAIVSMCGGACSLICDFERIVNHVRPESEFLYPIHHRNVVV</sequence>
<comment type="caution">
    <text evidence="1">The sequence shown here is derived from an EMBL/GenBank/DDBJ whole genome shotgun (WGS) entry which is preliminary data.</text>
</comment>
<dbReference type="EMBL" id="JAGFNK010000019">
    <property type="protein sequence ID" value="KAI9511622.1"/>
    <property type="molecule type" value="Genomic_DNA"/>
</dbReference>
<name>A0ACC0ULC4_9AGAM</name>
<accession>A0ACC0ULC4</accession>
<reference evidence="1" key="1">
    <citation type="submission" date="2021-03" db="EMBL/GenBank/DDBJ databases">
        <title>Evolutionary priming and transition to the ectomycorrhizal habit in an iconic lineage of mushroom-forming fungi: is preadaptation a requirement?</title>
        <authorList>
            <consortium name="DOE Joint Genome Institute"/>
            <person name="Looney B.P."/>
            <person name="Miyauchi S."/>
            <person name="Morin E."/>
            <person name="Drula E."/>
            <person name="Courty P.E."/>
            <person name="Chicoki N."/>
            <person name="Fauchery L."/>
            <person name="Kohler A."/>
            <person name="Kuo A."/>
            <person name="LaButti K."/>
            <person name="Pangilinan J."/>
            <person name="Lipzen A."/>
            <person name="Riley R."/>
            <person name="Andreopoulos W."/>
            <person name="He G."/>
            <person name="Johnson J."/>
            <person name="Barry K.W."/>
            <person name="Grigoriev I.V."/>
            <person name="Nagy L."/>
            <person name="Hibbett D."/>
            <person name="Henrissat B."/>
            <person name="Matheny P.B."/>
            <person name="Labbe J."/>
            <person name="Martin A.F."/>
        </authorList>
    </citation>
    <scope>NUCLEOTIDE SEQUENCE</scope>
    <source>
        <strain evidence="1">BPL698</strain>
    </source>
</reference>
<evidence type="ECO:0000313" key="1">
    <source>
        <dbReference type="EMBL" id="KAI9511622.1"/>
    </source>
</evidence>
<keyword evidence="2" id="KW-1185">Reference proteome</keyword>
<evidence type="ECO:0000313" key="2">
    <source>
        <dbReference type="Proteomes" id="UP001207468"/>
    </source>
</evidence>
<dbReference type="Proteomes" id="UP001207468">
    <property type="component" value="Unassembled WGS sequence"/>
</dbReference>